<reference evidence="4" key="1">
    <citation type="journal article" date="2017" name="Nat. Ecol. Evol.">
        <title>Genome expansion and lineage-specific genetic innovations in the forest pathogenic fungi Armillaria.</title>
        <authorList>
            <person name="Sipos G."/>
            <person name="Prasanna A.N."/>
            <person name="Walter M.C."/>
            <person name="O'Connor E."/>
            <person name="Balint B."/>
            <person name="Krizsan K."/>
            <person name="Kiss B."/>
            <person name="Hess J."/>
            <person name="Varga T."/>
            <person name="Slot J."/>
            <person name="Riley R."/>
            <person name="Boka B."/>
            <person name="Rigling D."/>
            <person name="Barry K."/>
            <person name="Lee J."/>
            <person name="Mihaltcheva S."/>
            <person name="LaButti K."/>
            <person name="Lipzen A."/>
            <person name="Waldron R."/>
            <person name="Moloney N.M."/>
            <person name="Sperisen C."/>
            <person name="Kredics L."/>
            <person name="Vagvoelgyi C."/>
            <person name="Patrignani A."/>
            <person name="Fitzpatrick D."/>
            <person name="Nagy I."/>
            <person name="Doyle S."/>
            <person name="Anderson J.B."/>
            <person name="Grigoriev I.V."/>
            <person name="Gueldener U."/>
            <person name="Muensterkoetter M."/>
            <person name="Nagy L.G."/>
        </authorList>
    </citation>
    <scope>NUCLEOTIDE SEQUENCE [LARGE SCALE GENOMIC DNA]</scope>
    <source>
        <strain evidence="4">C18/9</strain>
    </source>
</reference>
<name>A0A284RI35_ARMOS</name>
<sequence length="287" mass="32241">MNITCDITSQTTIALAATIIDITTFITTFLIYRVYRYEIRQYIHHLFLVTPCQPAPCYPTVSFTVPFHYVPYAHSGPIRPPLPPLFPSQSSGLSTSAYASDSSCIYMEQEELDLREEGRRALYSEYQEIPAISTAGLSRRLEESPAVPTTEPFESATSSSKFPTHHSTPRPVIIITDNETDNENDYAPHSPTDSEYAVWLEDNHLALHTEDWLPHSTPWSPSWSPPCSESPVLPQFPKPQELFANLRGAAAAVEDTAVREYSAQAELNRIIARDELIAAYYRRASCP</sequence>
<dbReference type="STRING" id="47428.A0A284RI35"/>
<keyword evidence="2" id="KW-0472">Membrane</keyword>
<keyword evidence="2" id="KW-1133">Transmembrane helix</keyword>
<evidence type="ECO:0000256" key="1">
    <source>
        <dbReference type="SAM" id="MobiDB-lite"/>
    </source>
</evidence>
<organism evidence="3 4">
    <name type="scientific">Armillaria ostoyae</name>
    <name type="common">Armillaria root rot fungus</name>
    <dbReference type="NCBI Taxonomy" id="47428"/>
    <lineage>
        <taxon>Eukaryota</taxon>
        <taxon>Fungi</taxon>
        <taxon>Dikarya</taxon>
        <taxon>Basidiomycota</taxon>
        <taxon>Agaricomycotina</taxon>
        <taxon>Agaricomycetes</taxon>
        <taxon>Agaricomycetidae</taxon>
        <taxon>Agaricales</taxon>
        <taxon>Marasmiineae</taxon>
        <taxon>Physalacriaceae</taxon>
        <taxon>Armillaria</taxon>
    </lineage>
</organism>
<dbReference type="OrthoDB" id="10534381at2759"/>
<evidence type="ECO:0000256" key="2">
    <source>
        <dbReference type="SAM" id="Phobius"/>
    </source>
</evidence>
<keyword evidence="2" id="KW-0812">Transmembrane</keyword>
<dbReference type="AlphaFoldDB" id="A0A284RI35"/>
<dbReference type="Proteomes" id="UP000219338">
    <property type="component" value="Unassembled WGS sequence"/>
</dbReference>
<proteinExistence type="predicted"/>
<feature type="region of interest" description="Disordered" evidence="1">
    <location>
        <begin position="139"/>
        <end position="171"/>
    </location>
</feature>
<gene>
    <name evidence="3" type="ORF">ARMOST_11778</name>
</gene>
<evidence type="ECO:0000313" key="3">
    <source>
        <dbReference type="EMBL" id="SJL08415.1"/>
    </source>
</evidence>
<accession>A0A284RI35</accession>
<keyword evidence="4" id="KW-1185">Reference proteome</keyword>
<evidence type="ECO:0000313" key="4">
    <source>
        <dbReference type="Proteomes" id="UP000219338"/>
    </source>
</evidence>
<feature type="transmembrane region" description="Helical" evidence="2">
    <location>
        <begin position="12"/>
        <end position="32"/>
    </location>
</feature>
<dbReference type="EMBL" id="FUEG01000009">
    <property type="protein sequence ID" value="SJL08415.1"/>
    <property type="molecule type" value="Genomic_DNA"/>
</dbReference>
<protein>
    <submittedName>
        <fullName evidence="3">Uncharacterized protein</fullName>
    </submittedName>
</protein>